<dbReference type="InterPro" id="IPR054708">
    <property type="entry name" value="MTPAP-like_central"/>
</dbReference>
<dbReference type="GO" id="GO:0005730">
    <property type="term" value="C:nucleolus"/>
    <property type="evidence" value="ECO:0007669"/>
    <property type="project" value="TreeGrafter"/>
</dbReference>
<keyword evidence="6" id="KW-0460">Magnesium</keyword>
<dbReference type="Pfam" id="PF04828">
    <property type="entry name" value="GFA"/>
    <property type="match status" value="2"/>
</dbReference>
<evidence type="ECO:0000313" key="10">
    <source>
        <dbReference type="Proteomes" id="UP001152649"/>
    </source>
</evidence>
<comment type="similarity">
    <text evidence="2">Belongs to the DNA polymerase type-B-like family.</text>
</comment>
<dbReference type="GO" id="GO:0010605">
    <property type="term" value="P:negative regulation of macromolecule metabolic process"/>
    <property type="evidence" value="ECO:0007669"/>
    <property type="project" value="UniProtKB-ARBA"/>
</dbReference>
<keyword evidence="4" id="KW-0479">Metal-binding</keyword>
<dbReference type="GO" id="GO:0031499">
    <property type="term" value="C:TRAMP complex"/>
    <property type="evidence" value="ECO:0007669"/>
    <property type="project" value="TreeGrafter"/>
</dbReference>
<dbReference type="InterPro" id="IPR006913">
    <property type="entry name" value="CENP-V/GFA"/>
</dbReference>
<keyword evidence="5" id="KW-0862">Zinc</keyword>
<feature type="compositionally biased region" description="Pro residues" evidence="7">
    <location>
        <begin position="933"/>
        <end position="952"/>
    </location>
</feature>
<dbReference type="GO" id="GO:0016846">
    <property type="term" value="F:carbon-sulfur lyase activity"/>
    <property type="evidence" value="ECO:0007669"/>
    <property type="project" value="InterPro"/>
</dbReference>
<evidence type="ECO:0000256" key="4">
    <source>
        <dbReference type="ARBA" id="ARBA00022723"/>
    </source>
</evidence>
<reference evidence="9" key="1">
    <citation type="submission" date="2021-07" db="EMBL/GenBank/DDBJ databases">
        <authorList>
            <person name="Branca A.L. A."/>
        </authorList>
    </citation>
    <scope>NUCLEOTIDE SEQUENCE</scope>
</reference>
<dbReference type="Gene3D" id="1.10.1410.10">
    <property type="match status" value="1"/>
</dbReference>
<dbReference type="Gene3D" id="3.90.1590.10">
    <property type="entry name" value="glutathione-dependent formaldehyde- activating enzyme (gfa)"/>
    <property type="match status" value="2"/>
</dbReference>
<evidence type="ECO:0000256" key="3">
    <source>
        <dbReference type="ARBA" id="ARBA00012388"/>
    </source>
</evidence>
<organism evidence="9 10">
    <name type="scientific">Penicillium salamii</name>
    <dbReference type="NCBI Taxonomy" id="1612424"/>
    <lineage>
        <taxon>Eukaryota</taxon>
        <taxon>Fungi</taxon>
        <taxon>Dikarya</taxon>
        <taxon>Ascomycota</taxon>
        <taxon>Pezizomycotina</taxon>
        <taxon>Eurotiomycetes</taxon>
        <taxon>Eurotiomycetidae</taxon>
        <taxon>Eurotiales</taxon>
        <taxon>Aspergillaceae</taxon>
        <taxon>Penicillium</taxon>
    </lineage>
</organism>
<dbReference type="GO" id="GO:0043634">
    <property type="term" value="P:polyadenylation-dependent ncRNA catabolic process"/>
    <property type="evidence" value="ECO:0007669"/>
    <property type="project" value="TreeGrafter"/>
</dbReference>
<dbReference type="SUPFAM" id="SSF81631">
    <property type="entry name" value="PAP/OAS1 substrate-binding domain"/>
    <property type="match status" value="1"/>
</dbReference>
<proteinExistence type="inferred from homology"/>
<dbReference type="GO" id="GO:0031123">
    <property type="term" value="P:RNA 3'-end processing"/>
    <property type="evidence" value="ECO:0007669"/>
    <property type="project" value="TreeGrafter"/>
</dbReference>
<feature type="region of interest" description="Disordered" evidence="7">
    <location>
        <begin position="510"/>
        <end position="558"/>
    </location>
</feature>
<evidence type="ECO:0000256" key="6">
    <source>
        <dbReference type="ARBA" id="ARBA00022842"/>
    </source>
</evidence>
<dbReference type="InterPro" id="IPR045862">
    <property type="entry name" value="Trf4-like"/>
</dbReference>
<dbReference type="PANTHER" id="PTHR23092:SF15">
    <property type="entry name" value="INACTIVE NON-CANONICAL POLY(A) RNA POLYMERASE PROTEIN TRF4-2-RELATED"/>
    <property type="match status" value="1"/>
</dbReference>
<dbReference type="FunFam" id="3.30.460.10:FF:000031">
    <property type="entry name" value="Topoisomerase family protein Trf4"/>
    <property type="match status" value="1"/>
</dbReference>
<evidence type="ECO:0000256" key="7">
    <source>
        <dbReference type="SAM" id="MobiDB-lite"/>
    </source>
</evidence>
<evidence type="ECO:0000256" key="2">
    <source>
        <dbReference type="ARBA" id="ARBA00008593"/>
    </source>
</evidence>
<dbReference type="GO" id="GO:1990817">
    <property type="term" value="F:poly(A) RNA polymerase activity"/>
    <property type="evidence" value="ECO:0007669"/>
    <property type="project" value="UniProtKB-EC"/>
</dbReference>
<dbReference type="InterPro" id="IPR002058">
    <property type="entry name" value="PAP_assoc"/>
</dbReference>
<dbReference type="Proteomes" id="UP001152649">
    <property type="component" value="Unassembled WGS sequence"/>
</dbReference>
<evidence type="ECO:0000256" key="5">
    <source>
        <dbReference type="ARBA" id="ARBA00022833"/>
    </source>
</evidence>
<protein>
    <recommendedName>
        <fullName evidence="3">polynucleotide adenylyltransferase</fullName>
        <ecNumber evidence="3">2.7.7.19</ecNumber>
    </recommendedName>
</protein>
<name>A0A9W4NKP3_9EURO</name>
<dbReference type="Pfam" id="PF22600">
    <property type="entry name" value="MTPAP-like_central"/>
    <property type="match status" value="1"/>
</dbReference>
<dbReference type="EMBL" id="CAJVPG010000233">
    <property type="protein sequence ID" value="CAG8381378.1"/>
    <property type="molecule type" value="Genomic_DNA"/>
</dbReference>
<feature type="region of interest" description="Disordered" evidence="7">
    <location>
        <begin position="918"/>
        <end position="996"/>
    </location>
</feature>
<dbReference type="AlphaFoldDB" id="A0A9W4NKP3"/>
<feature type="compositionally biased region" description="Basic and acidic residues" evidence="7">
    <location>
        <begin position="987"/>
        <end position="996"/>
    </location>
</feature>
<dbReference type="InterPro" id="IPR043519">
    <property type="entry name" value="NT_sf"/>
</dbReference>
<feature type="compositionally biased region" description="Acidic residues" evidence="7">
    <location>
        <begin position="411"/>
        <end position="423"/>
    </location>
</feature>
<dbReference type="InterPro" id="IPR011057">
    <property type="entry name" value="Mss4-like_sf"/>
</dbReference>
<feature type="region of interest" description="Disordered" evidence="7">
    <location>
        <begin position="348"/>
        <end position="469"/>
    </location>
</feature>
<dbReference type="OrthoDB" id="197400at2759"/>
<dbReference type="PANTHER" id="PTHR23092">
    <property type="entry name" value="POLY(A) RNA POLYMERASE"/>
    <property type="match status" value="1"/>
</dbReference>
<dbReference type="SUPFAM" id="SSF81301">
    <property type="entry name" value="Nucleotidyltransferase"/>
    <property type="match status" value="1"/>
</dbReference>
<dbReference type="Pfam" id="PF03828">
    <property type="entry name" value="PAP_assoc"/>
    <property type="match status" value="1"/>
</dbReference>
<accession>A0A9W4NKP3</accession>
<dbReference type="CDD" id="cd05402">
    <property type="entry name" value="NT_PAP_TUTase"/>
    <property type="match status" value="1"/>
</dbReference>
<comment type="similarity">
    <text evidence="1">Belongs to the Gfa family.</text>
</comment>
<feature type="domain" description="CENP-V/GFA" evidence="8">
    <location>
        <begin position="2"/>
        <end position="109"/>
    </location>
</feature>
<dbReference type="GO" id="GO:0046872">
    <property type="term" value="F:metal ion binding"/>
    <property type="evidence" value="ECO:0007669"/>
    <property type="project" value="UniProtKB-KW"/>
</dbReference>
<keyword evidence="10" id="KW-1185">Reference proteome</keyword>
<dbReference type="Gene3D" id="3.30.460.10">
    <property type="entry name" value="Beta Polymerase, domain 2"/>
    <property type="match status" value="1"/>
</dbReference>
<sequence>MATSVACLCGSIDIPVQLDTTIDQEKLQLCHCQRCRTSVGQLYSSYHLLQNEPKLNGLQEYQESDHISRFFCKTCGAHVFAHSKPSGRFLAASGLLVAKIPVREIVHWQLSDTNDGGLGVYLPGTESPTASCRLDVPGSSLMSQKLVNRGQVEFKEQTLHARCICGGVEFYITKPNASSSQATSPWADLLVPYYTGSGANPDDVKWWLRDGATRYLAGTCACNTCRLSSGFPIQTWAFVPKSNILNVDGSPLDFTHGKIKQHNSSPGVYREFCSCCGATAFWHCDERPLLIDISVGLLRAGGARAEEWLEWAPDRVSFAEMAVQSDLIGKLEEGVRFFLKMPPFQFRGNSNYRGSRPNPKHEFSFRYRPPPTAERPLLSRKREVTPDLLQGENETKAPLKFASLDALSDSGEAEMDTSDDDSDNERPRKRRAMGLDGQQENLPAPPPPPPATKWSNPDPYTVLPPPSEQTNKRVDVVKLIRKARLENAAKTETTDAVKDNSDFISLGPMTELEPENNAPENAPRGPKAQETMDSGPGNRKRTREDELKGFSRKTGKPASRYNYDGSVINEWKSRSQETGTPWFESTPSSLHIGSQLNHEILSFYNWAKPQEFENIVRMDLVERLNIAFQKRYPGVEIHAFGSFASGLYLPTADIDLVLLSNSFRRAGIRTFGERKGQIYAFSAFLKGTNIAVPNSIECIAHARVPILKFVDKLTGLHVDMSFDNNSGLIANETFQKWKAQFPAMPIILSVIKQFLLIRGLNEVPTGGLGGFSITCLVTSILQHMPQGNVQPNLGSILMDFFNFYGKYFQYDHVAIRMDPPGYFNKIYFGSSDRLTIEDPNNPDNDISGGTREIDLILRTFAGAHTTLKNRMEYLALVQGPNKTILGPIIAGNFEEYIEQRNQLRRVFMSESRFAKYNVPPPPPEPYPLDGSSSPPPLPAGPPPPGPPPPPAQRPIKKAKSKLRGTVSEPENISSDESSGETKPNKSRKGDIRRKVCRDRAARIKRLRPDLTKLPASLSVNQALRHAGYETDAQMEHDLALREQQQAAAA</sequence>
<evidence type="ECO:0000256" key="1">
    <source>
        <dbReference type="ARBA" id="ARBA00005495"/>
    </source>
</evidence>
<dbReference type="SUPFAM" id="SSF51316">
    <property type="entry name" value="Mss4-like"/>
    <property type="match status" value="2"/>
</dbReference>
<dbReference type="PROSITE" id="PS51891">
    <property type="entry name" value="CENP_V_GFA"/>
    <property type="match status" value="2"/>
</dbReference>
<dbReference type="EC" id="2.7.7.19" evidence="3"/>
<dbReference type="GO" id="GO:0003729">
    <property type="term" value="F:mRNA binding"/>
    <property type="evidence" value="ECO:0007669"/>
    <property type="project" value="TreeGrafter"/>
</dbReference>
<evidence type="ECO:0000259" key="8">
    <source>
        <dbReference type="PROSITE" id="PS51891"/>
    </source>
</evidence>
<feature type="domain" description="CENP-V/GFA" evidence="8">
    <location>
        <begin position="194"/>
        <end position="309"/>
    </location>
</feature>
<comment type="caution">
    <text evidence="9">The sequence shown here is derived from an EMBL/GenBank/DDBJ whole genome shotgun (WGS) entry which is preliminary data.</text>
</comment>
<gene>
    <name evidence="9" type="ORF">PSALAMII_LOCUS5795</name>
</gene>
<evidence type="ECO:0000313" key="9">
    <source>
        <dbReference type="EMBL" id="CAG8381378.1"/>
    </source>
</evidence>